<dbReference type="Gene3D" id="3.40.50.150">
    <property type="entry name" value="Vaccinia Virus protein VP39"/>
    <property type="match status" value="1"/>
</dbReference>
<dbReference type="GO" id="GO:0046872">
    <property type="term" value="F:metal ion binding"/>
    <property type="evidence" value="ECO:0007669"/>
    <property type="project" value="UniProtKB-KW"/>
</dbReference>
<dbReference type="PATRIC" id="fig|1423777.3.peg.1980"/>
<dbReference type="InterPro" id="IPR050508">
    <property type="entry name" value="Methyltransf_Superfamily"/>
</dbReference>
<keyword evidence="1" id="KW-0862">Zinc</keyword>
<evidence type="ECO:0000313" key="6">
    <source>
        <dbReference type="Proteomes" id="UP000051686"/>
    </source>
</evidence>
<keyword evidence="1" id="KW-0479">Metal-binding</keyword>
<dbReference type="Proteomes" id="UP000051686">
    <property type="component" value="Unassembled WGS sequence"/>
</dbReference>
<accession>A0A0R1MHQ9</accession>
<feature type="binding site" evidence="1">
    <location>
        <position position="20"/>
    </location>
    <ligand>
        <name>Zn(2+)</name>
        <dbReference type="ChEBI" id="CHEBI:29105"/>
    </ligand>
</feature>
<keyword evidence="6" id="KW-1185">Reference proteome</keyword>
<dbReference type="EMBL" id="AZEH01000039">
    <property type="protein sequence ID" value="KRL04786.1"/>
    <property type="molecule type" value="Genomic_DNA"/>
</dbReference>
<dbReference type="GO" id="GO:0008168">
    <property type="term" value="F:methyltransferase activity"/>
    <property type="evidence" value="ECO:0007669"/>
    <property type="project" value="UniProtKB-KW"/>
</dbReference>
<proteinExistence type="predicted"/>
<feature type="binding site" evidence="2">
    <location>
        <begin position="106"/>
        <end position="107"/>
    </location>
    <ligand>
        <name>S-adenosyl-L-methionine</name>
        <dbReference type="ChEBI" id="CHEBI:59789"/>
    </ligand>
</feature>
<feature type="domain" description="Methyltransferase" evidence="3">
    <location>
        <begin position="97"/>
        <end position="192"/>
    </location>
</feature>
<dbReference type="GO" id="GO:0032259">
    <property type="term" value="P:methylation"/>
    <property type="evidence" value="ECO:0007669"/>
    <property type="project" value="UniProtKB-KW"/>
</dbReference>
<dbReference type="RefSeq" id="WP_057896732.1">
    <property type="nucleotide sequence ID" value="NZ_AZEH01000039.1"/>
</dbReference>
<evidence type="ECO:0000313" key="5">
    <source>
        <dbReference type="EMBL" id="KRL04786.1"/>
    </source>
</evidence>
<evidence type="ECO:0000259" key="3">
    <source>
        <dbReference type="Pfam" id="PF13847"/>
    </source>
</evidence>
<dbReference type="CDD" id="cd02440">
    <property type="entry name" value="AdoMet_MTases"/>
    <property type="match status" value="1"/>
</dbReference>
<sequence>MKKIEQGMAFVAKKLALFSCPVCHSAFVGVNEGSASCKKGHSFDFSRKGTLYLLTHGLTSDYDDDQMWASRRILQQAGLFKPITDEINSELSSYKMLNILDVGCGEGSTIQSLEQQRKNKDDSLIGFDISKRAINLATQLETNAFFCVADLARLPFSDNCFDVLLDMFSPSSYEEFKRVLKKGGKLFKVVPNEGYLNELRHLLYVKDDPRHNYSNKNVVALFEKNFPKMIVKRLKYTLPLNADLFNNLIYMTPLHWGATQEKIAESLKRGLDNVTVDVSLLIAERE</sequence>
<feature type="binding site" evidence="1">
    <location>
        <position position="23"/>
    </location>
    <ligand>
        <name>Zn(2+)</name>
        <dbReference type="ChEBI" id="CHEBI:29105"/>
    </ligand>
</feature>
<feature type="binding site" evidence="2">
    <location>
        <position position="80"/>
    </location>
    <ligand>
        <name>S-adenosyl-L-methionine</name>
        <dbReference type="ChEBI" id="CHEBI:59789"/>
    </ligand>
</feature>
<dbReference type="PIRSF" id="PIRSF018249">
    <property type="entry name" value="MyrA_prd"/>
    <property type="match status" value="1"/>
</dbReference>
<comment type="caution">
    <text evidence="5">The sequence shown here is derived from an EMBL/GenBank/DDBJ whole genome shotgun (WGS) entry which is preliminary data.</text>
</comment>
<dbReference type="InterPro" id="IPR025714">
    <property type="entry name" value="Methyltranfer_dom"/>
</dbReference>
<dbReference type="InterPro" id="IPR048647">
    <property type="entry name" value="RlmA_N"/>
</dbReference>
<gene>
    <name evidence="5" type="ORF">FD46_GL001923</name>
</gene>
<feature type="binding site" evidence="1">
    <location>
        <position position="37"/>
    </location>
    <ligand>
        <name>Zn(2+)</name>
        <dbReference type="ChEBI" id="CHEBI:29105"/>
    </ligand>
</feature>
<evidence type="ECO:0000256" key="2">
    <source>
        <dbReference type="PIRSR" id="PIRSR018249-2"/>
    </source>
</evidence>
<keyword evidence="2" id="KW-0949">S-adenosyl-L-methionine</keyword>
<name>A0A0R1MHQ9_9LACO</name>
<dbReference type="OrthoDB" id="5522265at2"/>
<dbReference type="AlphaFoldDB" id="A0A0R1MHQ9"/>
<dbReference type="InterPro" id="IPR016718">
    <property type="entry name" value="rRNA_m1G-MeTrfase_A_prd"/>
</dbReference>
<dbReference type="PANTHER" id="PTHR42912:SF45">
    <property type="entry name" value="23S RRNA (GUANINE(745)-N(1))-METHYLTRANSFERASE"/>
    <property type="match status" value="1"/>
</dbReference>
<keyword evidence="5" id="KW-0489">Methyltransferase</keyword>
<dbReference type="Pfam" id="PF13847">
    <property type="entry name" value="Methyltransf_31"/>
    <property type="match status" value="1"/>
</dbReference>
<dbReference type="Pfam" id="PF21302">
    <property type="entry name" value="Zn_ribbon_RlmA"/>
    <property type="match status" value="1"/>
</dbReference>
<dbReference type="InterPro" id="IPR029063">
    <property type="entry name" value="SAM-dependent_MTases_sf"/>
</dbReference>
<feature type="binding site" evidence="1">
    <location>
        <position position="41"/>
    </location>
    <ligand>
        <name>Zn(2+)</name>
        <dbReference type="ChEBI" id="CHEBI:29105"/>
    </ligand>
</feature>
<dbReference type="SUPFAM" id="SSF53335">
    <property type="entry name" value="S-adenosyl-L-methionine-dependent methyltransferases"/>
    <property type="match status" value="1"/>
</dbReference>
<dbReference type="PANTHER" id="PTHR42912">
    <property type="entry name" value="METHYLTRANSFERASE"/>
    <property type="match status" value="1"/>
</dbReference>
<reference evidence="5 6" key="1">
    <citation type="journal article" date="2015" name="Genome Announc.">
        <title>Expanding the biotechnology potential of lactobacilli through comparative genomics of 213 strains and associated genera.</title>
        <authorList>
            <person name="Sun Z."/>
            <person name="Harris H.M."/>
            <person name="McCann A."/>
            <person name="Guo C."/>
            <person name="Argimon S."/>
            <person name="Zhang W."/>
            <person name="Yang X."/>
            <person name="Jeffery I.B."/>
            <person name="Cooney J.C."/>
            <person name="Kagawa T.F."/>
            <person name="Liu W."/>
            <person name="Song Y."/>
            <person name="Salvetti E."/>
            <person name="Wrobel A."/>
            <person name="Rasinkangas P."/>
            <person name="Parkhill J."/>
            <person name="Rea M.C."/>
            <person name="O'Sullivan O."/>
            <person name="Ritari J."/>
            <person name="Douillard F.P."/>
            <person name="Paul Ross R."/>
            <person name="Yang R."/>
            <person name="Briner A.E."/>
            <person name="Felis G.E."/>
            <person name="de Vos W.M."/>
            <person name="Barrangou R."/>
            <person name="Klaenhammer T.R."/>
            <person name="Caufield P.W."/>
            <person name="Cui Y."/>
            <person name="Zhang H."/>
            <person name="O'Toole P.W."/>
        </authorList>
    </citation>
    <scope>NUCLEOTIDE SEQUENCE [LARGE SCALE GENOMIC DNA]</scope>
    <source>
        <strain evidence="5 6">DSM 19972</strain>
    </source>
</reference>
<dbReference type="STRING" id="1423777.FD46_GL001923"/>
<keyword evidence="5" id="KW-0808">Transferase</keyword>
<evidence type="ECO:0000259" key="4">
    <source>
        <dbReference type="Pfam" id="PF21302"/>
    </source>
</evidence>
<evidence type="ECO:0000256" key="1">
    <source>
        <dbReference type="PIRSR" id="PIRSR018249-1"/>
    </source>
</evidence>
<feature type="domain" description="23S rRNA (guanine(745)-N(1))-methyltransferase N-terminal" evidence="4">
    <location>
        <begin position="18"/>
        <end position="54"/>
    </location>
</feature>
<feature type="binding site" evidence="2">
    <location>
        <position position="195"/>
    </location>
    <ligand>
        <name>S-adenosyl-L-methionine</name>
        <dbReference type="ChEBI" id="CHEBI:59789"/>
    </ligand>
</feature>
<protein>
    <submittedName>
        <fullName evidence="5">rRNA large subunit methyltransferase A</fullName>
    </submittedName>
</protein>
<organism evidence="5 6">
    <name type="scientific">Liquorilactobacillus oeni DSM 19972</name>
    <dbReference type="NCBI Taxonomy" id="1423777"/>
    <lineage>
        <taxon>Bacteria</taxon>
        <taxon>Bacillati</taxon>
        <taxon>Bacillota</taxon>
        <taxon>Bacilli</taxon>
        <taxon>Lactobacillales</taxon>
        <taxon>Lactobacillaceae</taxon>
        <taxon>Liquorilactobacillus</taxon>
    </lineage>
</organism>